<gene>
    <name evidence="9" type="primary">xerC</name>
    <name evidence="12" type="ORF">B7R22_04805</name>
</gene>
<dbReference type="PANTHER" id="PTHR30349:SF77">
    <property type="entry name" value="TYROSINE RECOMBINASE XERC"/>
    <property type="match status" value="1"/>
</dbReference>
<dbReference type="GO" id="GO:0003677">
    <property type="term" value="F:DNA binding"/>
    <property type="evidence" value="ECO:0007669"/>
    <property type="project" value="UniProtKB-UniRule"/>
</dbReference>
<dbReference type="GO" id="GO:0005737">
    <property type="term" value="C:cytoplasm"/>
    <property type="evidence" value="ECO:0007669"/>
    <property type="project" value="UniProtKB-SubCell"/>
</dbReference>
<feature type="domain" description="Tyr recombinase" evidence="10">
    <location>
        <begin position="115"/>
        <end position="311"/>
    </location>
</feature>
<keyword evidence="8 9" id="KW-0131">Cell cycle</keyword>
<keyword evidence="5 9" id="KW-0229">DNA integration</keyword>
<evidence type="ECO:0000256" key="8">
    <source>
        <dbReference type="ARBA" id="ARBA00023306"/>
    </source>
</evidence>
<accession>A0A3E0W3B8</accession>
<evidence type="ECO:0000256" key="9">
    <source>
        <dbReference type="HAMAP-Rule" id="MF_01808"/>
    </source>
</evidence>
<dbReference type="CDD" id="cd00798">
    <property type="entry name" value="INT_XerDC_C"/>
    <property type="match status" value="1"/>
</dbReference>
<feature type="domain" description="Core-binding (CB)" evidence="11">
    <location>
        <begin position="1"/>
        <end position="94"/>
    </location>
</feature>
<dbReference type="PANTHER" id="PTHR30349">
    <property type="entry name" value="PHAGE INTEGRASE-RELATED"/>
    <property type="match status" value="1"/>
</dbReference>
<evidence type="ECO:0000256" key="5">
    <source>
        <dbReference type="ARBA" id="ARBA00022908"/>
    </source>
</evidence>
<proteinExistence type="inferred from homology"/>
<sequence>MSLEQNADDFLSHLALERGYSPNTVRAYRSDLANLLAFRADRHRASTAGPAGEEADVTLELLRDWLWAASNQGLSKATMARRSATAKSFSAWLTRTGRQSGDAAVRLRAPRPERALPRVLSRSSMQSIFDLLDERAVGGDPVAERNRAIVELLYASALRVSEIVGIDVDDLDDERRTVLVTGKGSKQRVVPFGAPALAALTQYRENGRRELLIDAESGQASQVHVSSALFLNSRGERLGTRAVYAVVSELLSRVPGSGPEGPHAFRHTAATHLLDGGADLRAVQEMLGHSSLGTTQIYTHVTTERLRSAYLAAHPRA</sequence>
<dbReference type="PROSITE" id="PS51900">
    <property type="entry name" value="CB"/>
    <property type="match status" value="1"/>
</dbReference>
<feature type="active site" evidence="9">
    <location>
        <position position="183"/>
    </location>
</feature>
<evidence type="ECO:0000256" key="4">
    <source>
        <dbReference type="ARBA" id="ARBA00022829"/>
    </source>
</evidence>
<dbReference type="InterPro" id="IPR044068">
    <property type="entry name" value="CB"/>
</dbReference>
<comment type="function">
    <text evidence="9">Site-specific tyrosine recombinase, which acts by catalyzing the cutting and rejoining of the recombining DNA molecules. The XerC-XerD complex is essential to convert dimers of the bacterial chromosome into monomers to permit their segregation at cell division. It also contributes to the segregational stability of plasmids.</text>
</comment>
<comment type="subunit">
    <text evidence="9">Forms a cyclic heterotetrameric complex composed of two molecules of XerC and two molecules of XerD.</text>
</comment>
<dbReference type="GO" id="GO:0051301">
    <property type="term" value="P:cell division"/>
    <property type="evidence" value="ECO:0007669"/>
    <property type="project" value="UniProtKB-KW"/>
</dbReference>
<dbReference type="Proteomes" id="UP000256541">
    <property type="component" value="Unassembled WGS sequence"/>
</dbReference>
<dbReference type="HAMAP" id="MF_01808">
    <property type="entry name" value="Recomb_XerC_XerD"/>
    <property type="match status" value="1"/>
</dbReference>
<dbReference type="GO" id="GO:0009037">
    <property type="term" value="F:tyrosine-based site-specific recombinase activity"/>
    <property type="evidence" value="ECO:0007669"/>
    <property type="project" value="UniProtKB-UniRule"/>
</dbReference>
<dbReference type="InterPro" id="IPR010998">
    <property type="entry name" value="Integrase_recombinase_N"/>
</dbReference>
<keyword evidence="4 9" id="KW-0159">Chromosome partition</keyword>
<name>A0A3E0W3B8_9MICO</name>
<evidence type="ECO:0000256" key="6">
    <source>
        <dbReference type="ARBA" id="ARBA00023125"/>
    </source>
</evidence>
<dbReference type="InterPro" id="IPR013762">
    <property type="entry name" value="Integrase-like_cat_sf"/>
</dbReference>
<keyword evidence="6 9" id="KW-0238">DNA-binding</keyword>
<dbReference type="EMBL" id="NBXB01000015">
    <property type="protein sequence ID" value="RFA16058.1"/>
    <property type="molecule type" value="Genomic_DNA"/>
</dbReference>
<dbReference type="InterPro" id="IPR011010">
    <property type="entry name" value="DNA_brk_join_enz"/>
</dbReference>
<evidence type="ECO:0000256" key="1">
    <source>
        <dbReference type="ARBA" id="ARBA00004496"/>
    </source>
</evidence>
<dbReference type="SUPFAM" id="SSF47823">
    <property type="entry name" value="lambda integrase-like, N-terminal domain"/>
    <property type="match status" value="1"/>
</dbReference>
<evidence type="ECO:0000259" key="10">
    <source>
        <dbReference type="PROSITE" id="PS51898"/>
    </source>
</evidence>
<dbReference type="OrthoDB" id="9801717at2"/>
<dbReference type="InterPro" id="IPR050090">
    <property type="entry name" value="Tyrosine_recombinase_XerCD"/>
</dbReference>
<dbReference type="Pfam" id="PF00589">
    <property type="entry name" value="Phage_integrase"/>
    <property type="match status" value="1"/>
</dbReference>
<dbReference type="PROSITE" id="PS51898">
    <property type="entry name" value="TYR_RECOMBINASE"/>
    <property type="match status" value="1"/>
</dbReference>
<keyword evidence="3 9" id="KW-0132">Cell division</keyword>
<dbReference type="Pfam" id="PF02899">
    <property type="entry name" value="Phage_int_SAM_1"/>
    <property type="match status" value="1"/>
</dbReference>
<keyword evidence="2 9" id="KW-0963">Cytoplasm</keyword>
<organism evidence="12 13">
    <name type="scientific">Subtercola boreus</name>
    <dbReference type="NCBI Taxonomy" id="120213"/>
    <lineage>
        <taxon>Bacteria</taxon>
        <taxon>Bacillati</taxon>
        <taxon>Actinomycetota</taxon>
        <taxon>Actinomycetes</taxon>
        <taxon>Micrococcales</taxon>
        <taxon>Microbacteriaceae</taxon>
        <taxon>Subtercola</taxon>
    </lineage>
</organism>
<dbReference type="SUPFAM" id="SSF56349">
    <property type="entry name" value="DNA breaking-rejoining enzymes"/>
    <property type="match status" value="1"/>
</dbReference>
<dbReference type="GO" id="GO:0007059">
    <property type="term" value="P:chromosome segregation"/>
    <property type="evidence" value="ECO:0007669"/>
    <property type="project" value="UniProtKB-UniRule"/>
</dbReference>
<dbReference type="Gene3D" id="1.10.150.130">
    <property type="match status" value="1"/>
</dbReference>
<evidence type="ECO:0000256" key="2">
    <source>
        <dbReference type="ARBA" id="ARBA00022490"/>
    </source>
</evidence>
<feature type="active site" evidence="9">
    <location>
        <position position="266"/>
    </location>
</feature>
<dbReference type="InterPro" id="IPR023009">
    <property type="entry name" value="Tyrosine_recombinase_XerC/XerD"/>
</dbReference>
<dbReference type="Gene3D" id="1.10.443.10">
    <property type="entry name" value="Intergrase catalytic core"/>
    <property type="match status" value="1"/>
</dbReference>
<dbReference type="InterPro" id="IPR004107">
    <property type="entry name" value="Integrase_SAM-like_N"/>
</dbReference>
<dbReference type="GO" id="GO:0006313">
    <property type="term" value="P:DNA transposition"/>
    <property type="evidence" value="ECO:0007669"/>
    <property type="project" value="UniProtKB-UniRule"/>
</dbReference>
<comment type="subcellular location">
    <subcellularLocation>
        <location evidence="1 9">Cytoplasm</location>
    </subcellularLocation>
</comment>
<reference evidence="12 13" key="1">
    <citation type="submission" date="2017-04" db="EMBL/GenBank/DDBJ databases">
        <title>Comparative genome analysis of Subtercola boreus.</title>
        <authorList>
            <person name="Cho Y.-J."/>
            <person name="Cho A."/>
            <person name="Kim O.-S."/>
            <person name="Lee J.-I."/>
        </authorList>
    </citation>
    <scope>NUCLEOTIDE SEQUENCE [LARGE SCALE GENOMIC DNA]</scope>
    <source>
        <strain evidence="12 13">P27479</strain>
    </source>
</reference>
<keyword evidence="7 9" id="KW-0233">DNA recombination</keyword>
<feature type="active site" evidence="9">
    <location>
        <position position="159"/>
    </location>
</feature>
<protein>
    <recommendedName>
        <fullName evidence="9">Tyrosine recombinase XerC</fullName>
    </recommendedName>
</protein>
<evidence type="ECO:0000313" key="12">
    <source>
        <dbReference type="EMBL" id="RFA16058.1"/>
    </source>
</evidence>
<feature type="active site" evidence="9">
    <location>
        <position position="289"/>
    </location>
</feature>
<evidence type="ECO:0000259" key="11">
    <source>
        <dbReference type="PROSITE" id="PS51900"/>
    </source>
</evidence>
<dbReference type="AlphaFoldDB" id="A0A3E0W3B8"/>
<comment type="similarity">
    <text evidence="9">Belongs to the 'phage' integrase family. XerC subfamily.</text>
</comment>
<comment type="caution">
    <text evidence="12">The sequence shown here is derived from an EMBL/GenBank/DDBJ whole genome shotgun (WGS) entry which is preliminary data.</text>
</comment>
<evidence type="ECO:0000256" key="7">
    <source>
        <dbReference type="ARBA" id="ARBA00023172"/>
    </source>
</evidence>
<feature type="active site" description="O-(3'-phospho-DNA)-tyrosine intermediate" evidence="9">
    <location>
        <position position="298"/>
    </location>
</feature>
<evidence type="ECO:0000313" key="13">
    <source>
        <dbReference type="Proteomes" id="UP000256541"/>
    </source>
</evidence>
<dbReference type="RefSeq" id="WP_116410670.1">
    <property type="nucleotide sequence ID" value="NZ_NBXB01000015.1"/>
</dbReference>
<evidence type="ECO:0000256" key="3">
    <source>
        <dbReference type="ARBA" id="ARBA00022618"/>
    </source>
</evidence>
<dbReference type="InterPro" id="IPR002104">
    <property type="entry name" value="Integrase_catalytic"/>
</dbReference>
<feature type="active site" evidence="9">
    <location>
        <position position="263"/>
    </location>
</feature>